<dbReference type="AlphaFoldDB" id="A0A2I1CGR8"/>
<gene>
    <name evidence="1" type="ORF">P174DRAFT_92520</name>
</gene>
<evidence type="ECO:0000313" key="1">
    <source>
        <dbReference type="EMBL" id="PKX96821.1"/>
    </source>
</evidence>
<organism evidence="1 2">
    <name type="scientific">Aspergillus novofumigatus (strain IBT 16806)</name>
    <dbReference type="NCBI Taxonomy" id="1392255"/>
    <lineage>
        <taxon>Eukaryota</taxon>
        <taxon>Fungi</taxon>
        <taxon>Dikarya</taxon>
        <taxon>Ascomycota</taxon>
        <taxon>Pezizomycotina</taxon>
        <taxon>Eurotiomycetes</taxon>
        <taxon>Eurotiomycetidae</taxon>
        <taxon>Eurotiales</taxon>
        <taxon>Aspergillaceae</taxon>
        <taxon>Aspergillus</taxon>
        <taxon>Aspergillus subgen. Fumigati</taxon>
    </lineage>
</organism>
<dbReference type="VEuPathDB" id="FungiDB:P174DRAFT_92520"/>
<dbReference type="Proteomes" id="UP000234474">
    <property type="component" value="Unassembled WGS sequence"/>
</dbReference>
<proteinExistence type="predicted"/>
<accession>A0A2I1CGR8</accession>
<sequence length="74" mass="8226">MEWARCLFPAKVISIRSDPIDFPLLRLVMVMNGENSRSGSHLSSLTLKATNALLSPLGSHLRRWFETEAGQSIA</sequence>
<keyword evidence="2" id="KW-1185">Reference proteome</keyword>
<dbReference type="RefSeq" id="XP_024685416.1">
    <property type="nucleotide sequence ID" value="XM_024832492.1"/>
</dbReference>
<name>A0A2I1CGR8_ASPN1</name>
<dbReference type="OrthoDB" id="4777506at2759"/>
<evidence type="ECO:0000313" key="2">
    <source>
        <dbReference type="Proteomes" id="UP000234474"/>
    </source>
</evidence>
<reference evidence="2" key="1">
    <citation type="journal article" date="2018" name="Proc. Natl. Acad. Sci. U.S.A.">
        <title>Linking secondary metabolites to gene clusters through genome sequencing of six diverse Aspergillus species.</title>
        <authorList>
            <person name="Kaerboelling I."/>
            <person name="Vesth T.C."/>
            <person name="Frisvad J.C."/>
            <person name="Nybo J.L."/>
            <person name="Theobald S."/>
            <person name="Kuo A."/>
            <person name="Bowyer P."/>
            <person name="Matsuda Y."/>
            <person name="Mondo S."/>
            <person name="Lyhne E.K."/>
            <person name="Kogle M.E."/>
            <person name="Clum A."/>
            <person name="Lipzen A."/>
            <person name="Salamov A."/>
            <person name="Ngan C.Y."/>
            <person name="Daum C."/>
            <person name="Chiniquy J."/>
            <person name="Barry K."/>
            <person name="LaButti K."/>
            <person name="Haridas S."/>
            <person name="Simmons B.A."/>
            <person name="Magnuson J.K."/>
            <person name="Mortensen U.H."/>
            <person name="Larsen T.O."/>
            <person name="Grigoriev I.V."/>
            <person name="Baker S.E."/>
            <person name="Andersen M.R."/>
        </authorList>
    </citation>
    <scope>NUCLEOTIDE SEQUENCE [LARGE SCALE GENOMIC DNA]</scope>
    <source>
        <strain evidence="2">IBT 16806</strain>
    </source>
</reference>
<dbReference type="EMBL" id="MSZS01000002">
    <property type="protein sequence ID" value="PKX96821.1"/>
    <property type="molecule type" value="Genomic_DNA"/>
</dbReference>
<protein>
    <submittedName>
        <fullName evidence="1">Uncharacterized protein</fullName>
    </submittedName>
</protein>
<comment type="caution">
    <text evidence="1">The sequence shown here is derived from an EMBL/GenBank/DDBJ whole genome shotgun (WGS) entry which is preliminary data.</text>
</comment>
<dbReference type="GeneID" id="36539830"/>